<dbReference type="InterPro" id="IPR035906">
    <property type="entry name" value="MetI-like_sf"/>
</dbReference>
<feature type="domain" description="ABC transmembrane type-1" evidence="8">
    <location>
        <begin position="93"/>
        <end position="282"/>
    </location>
</feature>
<dbReference type="CDD" id="cd06261">
    <property type="entry name" value="TM_PBP2"/>
    <property type="match status" value="1"/>
</dbReference>
<proteinExistence type="inferred from homology"/>
<feature type="transmembrane region" description="Helical" evidence="7">
    <location>
        <begin position="221"/>
        <end position="239"/>
    </location>
</feature>
<keyword evidence="2 7" id="KW-0813">Transport</keyword>
<reference evidence="9" key="1">
    <citation type="submission" date="2024-07" db="EMBL/GenBank/DDBJ databases">
        <title>Halotolerant mesophilic bacterium Ornithinibacillus sp. 4-3, sp. nov., isolated from soil.</title>
        <authorList>
            <person name="Sidarenka A.V."/>
            <person name="Guliayeva D.E."/>
            <person name="Leanovich S.I."/>
            <person name="Hileuskaya K.S."/>
            <person name="Akhremchuk A.E."/>
            <person name="Sikolenko M.A."/>
            <person name="Valentovich L.N."/>
        </authorList>
    </citation>
    <scope>NUCLEOTIDE SEQUENCE</scope>
    <source>
        <strain evidence="9">4-3</strain>
    </source>
</reference>
<evidence type="ECO:0000313" key="9">
    <source>
        <dbReference type="EMBL" id="XDK31928.1"/>
    </source>
</evidence>
<feature type="transmembrane region" description="Helical" evidence="7">
    <location>
        <begin position="32"/>
        <end position="53"/>
    </location>
</feature>
<accession>A0AB39HNE8</accession>
<evidence type="ECO:0000256" key="2">
    <source>
        <dbReference type="ARBA" id="ARBA00022448"/>
    </source>
</evidence>
<organism evidence="9">
    <name type="scientific">Ornithinibacillus sp. 4-3</name>
    <dbReference type="NCBI Taxonomy" id="3231488"/>
    <lineage>
        <taxon>Bacteria</taxon>
        <taxon>Bacillati</taxon>
        <taxon>Bacillota</taxon>
        <taxon>Bacilli</taxon>
        <taxon>Bacillales</taxon>
        <taxon>Bacillaceae</taxon>
        <taxon>Ornithinibacillus</taxon>
    </lineage>
</organism>
<keyword evidence="4 7" id="KW-0812">Transmembrane</keyword>
<evidence type="ECO:0000256" key="4">
    <source>
        <dbReference type="ARBA" id="ARBA00022692"/>
    </source>
</evidence>
<dbReference type="InterPro" id="IPR025966">
    <property type="entry name" value="OppC_N"/>
</dbReference>
<keyword evidence="5 7" id="KW-1133">Transmembrane helix</keyword>
<dbReference type="GO" id="GO:0005886">
    <property type="term" value="C:plasma membrane"/>
    <property type="evidence" value="ECO:0007669"/>
    <property type="project" value="UniProtKB-SubCell"/>
</dbReference>
<evidence type="ECO:0000256" key="3">
    <source>
        <dbReference type="ARBA" id="ARBA00022475"/>
    </source>
</evidence>
<keyword evidence="3" id="KW-1003">Cell membrane</keyword>
<evidence type="ECO:0000256" key="7">
    <source>
        <dbReference type="RuleBase" id="RU363032"/>
    </source>
</evidence>
<dbReference type="Gene3D" id="1.10.3720.10">
    <property type="entry name" value="MetI-like"/>
    <property type="match status" value="1"/>
</dbReference>
<keyword evidence="6 7" id="KW-0472">Membrane</keyword>
<dbReference type="InterPro" id="IPR050366">
    <property type="entry name" value="BP-dependent_transpt_permease"/>
</dbReference>
<feature type="transmembrane region" description="Helical" evidence="7">
    <location>
        <begin position="95"/>
        <end position="121"/>
    </location>
</feature>
<evidence type="ECO:0000259" key="8">
    <source>
        <dbReference type="PROSITE" id="PS50928"/>
    </source>
</evidence>
<evidence type="ECO:0000256" key="1">
    <source>
        <dbReference type="ARBA" id="ARBA00004651"/>
    </source>
</evidence>
<evidence type="ECO:0000256" key="6">
    <source>
        <dbReference type="ARBA" id="ARBA00023136"/>
    </source>
</evidence>
<dbReference type="RefSeq" id="WP_368652652.1">
    <property type="nucleotide sequence ID" value="NZ_CP162599.1"/>
</dbReference>
<dbReference type="PANTHER" id="PTHR43386">
    <property type="entry name" value="OLIGOPEPTIDE TRANSPORT SYSTEM PERMEASE PROTEIN APPC"/>
    <property type="match status" value="1"/>
</dbReference>
<dbReference type="EMBL" id="CP162599">
    <property type="protein sequence ID" value="XDK31928.1"/>
    <property type="molecule type" value="Genomic_DNA"/>
</dbReference>
<sequence>MQGDIVANSLTRKKSFFSRTLLFWKRFSKRKVSVFGLVIILIFIIMSLFGPFLTSHDPLEQNLINNFEKSSSDHWLGTDNLGRDVLSRLIFGAKISFQISIVSVGLGLLGGLILGGVAGYYGGRIDALIMRFIDILLAFPGILLAIAIVAILGNGIFNTMLAVAIFTIPDFARIFRGSVISIKEMEYIDASKAMGFPDRTIILKHILPNSLSPLIVQGTQLMGTSILIASGLSFIGLGVQPPNPEWGAMLSDAREYLNTFPLLAIAPGTAITLVVLSFSLVGDGLRDVLDPQLKNR</sequence>
<feature type="transmembrane region" description="Helical" evidence="7">
    <location>
        <begin position="259"/>
        <end position="281"/>
    </location>
</feature>
<protein>
    <submittedName>
        <fullName evidence="9">ABC transporter permease</fullName>
    </submittedName>
</protein>
<dbReference type="PANTHER" id="PTHR43386:SF1">
    <property type="entry name" value="D,D-DIPEPTIDE TRANSPORT SYSTEM PERMEASE PROTEIN DDPC-RELATED"/>
    <property type="match status" value="1"/>
</dbReference>
<gene>
    <name evidence="9" type="ORF">AB4Y30_12940</name>
</gene>
<comment type="subcellular location">
    <subcellularLocation>
        <location evidence="1 7">Cell membrane</location>
        <topology evidence="1 7">Multi-pass membrane protein</topology>
    </subcellularLocation>
</comment>
<evidence type="ECO:0000256" key="5">
    <source>
        <dbReference type="ARBA" id="ARBA00022989"/>
    </source>
</evidence>
<dbReference type="PROSITE" id="PS50928">
    <property type="entry name" value="ABC_TM1"/>
    <property type="match status" value="1"/>
</dbReference>
<name>A0AB39HNE8_9BACI</name>
<dbReference type="SUPFAM" id="SSF161098">
    <property type="entry name" value="MetI-like"/>
    <property type="match status" value="1"/>
</dbReference>
<dbReference type="Pfam" id="PF00528">
    <property type="entry name" value="BPD_transp_1"/>
    <property type="match status" value="1"/>
</dbReference>
<dbReference type="Pfam" id="PF12911">
    <property type="entry name" value="OppC_N"/>
    <property type="match status" value="1"/>
</dbReference>
<dbReference type="GO" id="GO:0055085">
    <property type="term" value="P:transmembrane transport"/>
    <property type="evidence" value="ECO:0007669"/>
    <property type="project" value="InterPro"/>
</dbReference>
<comment type="similarity">
    <text evidence="7">Belongs to the binding-protein-dependent transport system permease family.</text>
</comment>
<dbReference type="InterPro" id="IPR000515">
    <property type="entry name" value="MetI-like"/>
</dbReference>
<feature type="transmembrane region" description="Helical" evidence="7">
    <location>
        <begin position="128"/>
        <end position="150"/>
    </location>
</feature>
<dbReference type="AlphaFoldDB" id="A0AB39HNE8"/>